<reference evidence="2" key="1">
    <citation type="journal article" date="2015" name="Nature">
        <title>Complex archaea that bridge the gap between prokaryotes and eukaryotes.</title>
        <authorList>
            <person name="Spang A."/>
            <person name="Saw J.H."/>
            <person name="Jorgensen S.L."/>
            <person name="Zaremba-Niedzwiedzka K."/>
            <person name="Martijn J."/>
            <person name="Lind A.E."/>
            <person name="van Eijk R."/>
            <person name="Schleper C."/>
            <person name="Guy L."/>
            <person name="Ettema T.J."/>
        </authorList>
    </citation>
    <scope>NUCLEOTIDE SEQUENCE</scope>
</reference>
<gene>
    <name evidence="2" type="ORF">LCGC14_2935610</name>
</gene>
<comment type="caution">
    <text evidence="2">The sequence shown here is derived from an EMBL/GenBank/DDBJ whole genome shotgun (WGS) entry which is preliminary data.</text>
</comment>
<dbReference type="AlphaFoldDB" id="A0A0F8ZS70"/>
<feature type="domain" description="HNH nuclease" evidence="1">
    <location>
        <begin position="63"/>
        <end position="111"/>
    </location>
</feature>
<dbReference type="SUPFAM" id="SSF54060">
    <property type="entry name" value="His-Me finger endonucleases"/>
    <property type="match status" value="1"/>
</dbReference>
<dbReference type="EMBL" id="LAZR01058726">
    <property type="protein sequence ID" value="KKK69279.1"/>
    <property type="molecule type" value="Genomic_DNA"/>
</dbReference>
<protein>
    <recommendedName>
        <fullName evidence="1">HNH nuclease domain-containing protein</fullName>
    </recommendedName>
</protein>
<accession>A0A0F8ZS70</accession>
<sequence length="182" mass="21548">MRENEKIFLELVHKGIYKIYKNGKIYALMISHKEWKGEYKKRNIPKLKNYKTDKGYIRFTFKDKKQIFAHRVVWMYFNGDIPEGLEPNHKNGIKDDNRLSNLELVTKSEQMIHAVNILKRKVGNKTSGKERKGGCFKLNKKKVLAIRAKLKKGISQTKIAKEYNVTEENIGYINRRVTWKFI</sequence>
<proteinExistence type="predicted"/>
<dbReference type="InterPro" id="IPR003615">
    <property type="entry name" value="HNH_nuc"/>
</dbReference>
<organism evidence="2">
    <name type="scientific">marine sediment metagenome</name>
    <dbReference type="NCBI Taxonomy" id="412755"/>
    <lineage>
        <taxon>unclassified sequences</taxon>
        <taxon>metagenomes</taxon>
        <taxon>ecological metagenomes</taxon>
    </lineage>
</organism>
<evidence type="ECO:0000313" key="2">
    <source>
        <dbReference type="EMBL" id="KKK69279.1"/>
    </source>
</evidence>
<name>A0A0F8ZS70_9ZZZZ</name>
<evidence type="ECO:0000259" key="1">
    <source>
        <dbReference type="SMART" id="SM00507"/>
    </source>
</evidence>
<dbReference type="SMART" id="SM00507">
    <property type="entry name" value="HNHc"/>
    <property type="match status" value="1"/>
</dbReference>
<dbReference type="Gene3D" id="3.90.75.20">
    <property type="match status" value="1"/>
</dbReference>
<dbReference type="Pfam" id="PF13392">
    <property type="entry name" value="HNH_3"/>
    <property type="match status" value="1"/>
</dbReference>
<dbReference type="InterPro" id="IPR044925">
    <property type="entry name" value="His-Me_finger_sf"/>
</dbReference>